<dbReference type="Gene3D" id="3.30.43.10">
    <property type="entry name" value="Uridine Diphospho-n-acetylenolpyruvylglucosamine Reductase, domain 2"/>
    <property type="match status" value="1"/>
</dbReference>
<dbReference type="EMBL" id="JBEPMB010000004">
    <property type="protein sequence ID" value="MET3614473.1"/>
    <property type="molecule type" value="Genomic_DNA"/>
</dbReference>
<keyword evidence="6" id="KW-1185">Reference proteome</keyword>
<dbReference type="SMART" id="SM01092">
    <property type="entry name" value="CO_deh_flav_C"/>
    <property type="match status" value="1"/>
</dbReference>
<keyword evidence="1" id="KW-0285">Flavoprotein</keyword>
<organism evidence="5 6">
    <name type="scientific">Rhizobium aquaticum</name>
    <dbReference type="NCBI Taxonomy" id="1549636"/>
    <lineage>
        <taxon>Bacteria</taxon>
        <taxon>Pseudomonadati</taxon>
        <taxon>Pseudomonadota</taxon>
        <taxon>Alphaproteobacteria</taxon>
        <taxon>Hyphomicrobiales</taxon>
        <taxon>Rhizobiaceae</taxon>
        <taxon>Rhizobium/Agrobacterium group</taxon>
        <taxon>Rhizobium</taxon>
    </lineage>
</organism>
<evidence type="ECO:0000259" key="4">
    <source>
        <dbReference type="PROSITE" id="PS51387"/>
    </source>
</evidence>
<evidence type="ECO:0000313" key="6">
    <source>
        <dbReference type="Proteomes" id="UP001549047"/>
    </source>
</evidence>
<dbReference type="PANTHER" id="PTHR42659:SF2">
    <property type="entry name" value="XANTHINE DEHYDROGENASE SUBUNIT C-RELATED"/>
    <property type="match status" value="1"/>
</dbReference>
<dbReference type="PROSITE" id="PS51387">
    <property type="entry name" value="FAD_PCMH"/>
    <property type="match status" value="1"/>
</dbReference>
<name>A0ABV2J145_9HYPH</name>
<dbReference type="InterPro" id="IPR016166">
    <property type="entry name" value="FAD-bd_PCMH"/>
</dbReference>
<dbReference type="InterPro" id="IPR036683">
    <property type="entry name" value="CO_DH_flav_C_dom_sf"/>
</dbReference>
<reference evidence="5 6" key="1">
    <citation type="submission" date="2024-06" db="EMBL/GenBank/DDBJ databases">
        <title>Genomic Encyclopedia of Type Strains, Phase IV (KMG-IV): sequencing the most valuable type-strain genomes for metagenomic binning, comparative biology and taxonomic classification.</title>
        <authorList>
            <person name="Goeker M."/>
        </authorList>
    </citation>
    <scope>NUCLEOTIDE SEQUENCE [LARGE SCALE GENOMIC DNA]</scope>
    <source>
        <strain evidence="5 6">DSM 29780</strain>
    </source>
</reference>
<dbReference type="InterPro" id="IPR051312">
    <property type="entry name" value="Diverse_Substr_Oxidored"/>
</dbReference>
<evidence type="ECO:0000256" key="2">
    <source>
        <dbReference type="ARBA" id="ARBA00022827"/>
    </source>
</evidence>
<dbReference type="SUPFAM" id="SSF55447">
    <property type="entry name" value="CO dehydrogenase flavoprotein C-terminal domain-like"/>
    <property type="match status" value="1"/>
</dbReference>
<dbReference type="EC" id="1.2.7.4" evidence="5"/>
<dbReference type="Proteomes" id="UP001549047">
    <property type="component" value="Unassembled WGS sequence"/>
</dbReference>
<gene>
    <name evidence="5" type="ORF">ABID16_002810</name>
</gene>
<keyword evidence="3 5" id="KW-0560">Oxidoreductase</keyword>
<accession>A0ABV2J145</accession>
<dbReference type="Gene3D" id="3.30.465.10">
    <property type="match status" value="1"/>
</dbReference>
<dbReference type="InterPro" id="IPR016169">
    <property type="entry name" value="FAD-bd_PCMH_sub2"/>
</dbReference>
<dbReference type="Pfam" id="PF00941">
    <property type="entry name" value="FAD_binding_5"/>
    <property type="match status" value="1"/>
</dbReference>
<dbReference type="PANTHER" id="PTHR42659">
    <property type="entry name" value="XANTHINE DEHYDROGENASE SUBUNIT C-RELATED"/>
    <property type="match status" value="1"/>
</dbReference>
<protein>
    <submittedName>
        <fullName evidence="5">Carbon-monoxide dehydrogenase medium subunit</fullName>
        <ecNumber evidence="5">1.2.7.4</ecNumber>
    </submittedName>
</protein>
<comment type="caution">
    <text evidence="5">The sequence shown here is derived from an EMBL/GenBank/DDBJ whole genome shotgun (WGS) entry which is preliminary data.</text>
</comment>
<dbReference type="InterPro" id="IPR002346">
    <property type="entry name" value="Mopterin_DH_FAD-bd"/>
</dbReference>
<dbReference type="InterPro" id="IPR016167">
    <property type="entry name" value="FAD-bd_PCMH_sub1"/>
</dbReference>
<proteinExistence type="predicted"/>
<sequence>MYETNYHRASSVDEAAQLMGNAGEGKYLAGGMTLIATMKQRLAAPSDLIDLRHIGSMKGITVNGRHVTIGAGTSHYDVASSDALKAVCPALCHLASHIGDPHVRHMGTIGGSVANDDPAADYPSAVLALNMTVKTNKREIAADDFFVGMFETALEEGEIIVSFSFEAPDKAAYQKFPNPASRYAMAGVFVAKKGSDVRVAVTGAGSNGVFRHQGMEAALKAAWAPDALAAVSVDAGMMMADIHGNSDYRANLVKVMAKRAVAAAG</sequence>
<dbReference type="RefSeq" id="WP_354556977.1">
    <property type="nucleotide sequence ID" value="NZ_JBEPMB010000004.1"/>
</dbReference>
<dbReference type="InterPro" id="IPR036318">
    <property type="entry name" value="FAD-bd_PCMH-like_sf"/>
</dbReference>
<evidence type="ECO:0000256" key="1">
    <source>
        <dbReference type="ARBA" id="ARBA00022630"/>
    </source>
</evidence>
<evidence type="ECO:0000256" key="3">
    <source>
        <dbReference type="ARBA" id="ARBA00023002"/>
    </source>
</evidence>
<keyword evidence="2" id="KW-0274">FAD</keyword>
<dbReference type="InterPro" id="IPR005107">
    <property type="entry name" value="CO_DH_flav_C"/>
</dbReference>
<dbReference type="Gene3D" id="3.30.390.50">
    <property type="entry name" value="CO dehydrogenase flavoprotein, C-terminal domain"/>
    <property type="match status" value="1"/>
</dbReference>
<dbReference type="GO" id="GO:0043885">
    <property type="term" value="F:anaerobic carbon-monoxide dehydrogenase activity"/>
    <property type="evidence" value="ECO:0007669"/>
    <property type="project" value="UniProtKB-EC"/>
</dbReference>
<evidence type="ECO:0000313" key="5">
    <source>
        <dbReference type="EMBL" id="MET3614473.1"/>
    </source>
</evidence>
<feature type="domain" description="FAD-binding PCMH-type" evidence="4">
    <location>
        <begin position="1"/>
        <end position="170"/>
    </location>
</feature>
<dbReference type="SUPFAM" id="SSF56176">
    <property type="entry name" value="FAD-binding/transporter-associated domain-like"/>
    <property type="match status" value="1"/>
</dbReference>